<dbReference type="Proteomes" id="UP001460270">
    <property type="component" value="Unassembled WGS sequence"/>
</dbReference>
<name>A0AAW0PR89_9GOBI</name>
<protein>
    <recommendedName>
        <fullName evidence="2">V-SNARE coiled-coil homology domain-containing protein</fullName>
    </recommendedName>
</protein>
<keyword evidence="1" id="KW-1133">Transmembrane helix</keyword>
<feature type="domain" description="V-SNARE coiled-coil homology" evidence="2">
    <location>
        <begin position="70"/>
        <end position="107"/>
    </location>
</feature>
<keyword evidence="1" id="KW-0812">Transmembrane</keyword>
<proteinExistence type="predicted"/>
<dbReference type="Gene3D" id="1.20.5.110">
    <property type="match status" value="1"/>
</dbReference>
<gene>
    <name evidence="3" type="ORF">WMY93_004049</name>
</gene>
<dbReference type="AlphaFoldDB" id="A0AAW0PR89"/>
<sequence length="120" mass="13454">MPQSSVWGIQSRNCHFAAYKYSRDEERGAGYNRESSGCATGPKSIRVEDWVTSFPRTDLLTSQGTQIGISKAFEKTTVKVKQQKQWQNYKMKIIFVAIGIAVGAIIIGIIVYFSVQNTQN</sequence>
<evidence type="ECO:0000256" key="1">
    <source>
        <dbReference type="SAM" id="Phobius"/>
    </source>
</evidence>
<keyword evidence="1" id="KW-0472">Membrane</keyword>
<feature type="transmembrane region" description="Helical" evidence="1">
    <location>
        <begin position="93"/>
        <end position="115"/>
    </location>
</feature>
<dbReference type="EMBL" id="JBBPFD010000003">
    <property type="protein sequence ID" value="KAK7933153.1"/>
    <property type="molecule type" value="Genomic_DNA"/>
</dbReference>
<evidence type="ECO:0000313" key="4">
    <source>
        <dbReference type="Proteomes" id="UP001460270"/>
    </source>
</evidence>
<keyword evidence="4" id="KW-1185">Reference proteome</keyword>
<reference evidence="4" key="1">
    <citation type="submission" date="2024-04" db="EMBL/GenBank/DDBJ databases">
        <title>Salinicola lusitanus LLJ914,a marine bacterium isolated from the Okinawa Trough.</title>
        <authorList>
            <person name="Li J."/>
        </authorList>
    </citation>
    <scope>NUCLEOTIDE SEQUENCE [LARGE SCALE GENOMIC DNA]</scope>
</reference>
<accession>A0AAW0PR89</accession>
<dbReference type="Pfam" id="PF00957">
    <property type="entry name" value="Synaptobrevin"/>
    <property type="match status" value="1"/>
</dbReference>
<dbReference type="InterPro" id="IPR042855">
    <property type="entry name" value="V_SNARE_CC"/>
</dbReference>
<evidence type="ECO:0000259" key="2">
    <source>
        <dbReference type="Pfam" id="PF00957"/>
    </source>
</evidence>
<evidence type="ECO:0000313" key="3">
    <source>
        <dbReference type="EMBL" id="KAK7933153.1"/>
    </source>
</evidence>
<organism evidence="3 4">
    <name type="scientific">Mugilogobius chulae</name>
    <name type="common">yellowstripe goby</name>
    <dbReference type="NCBI Taxonomy" id="88201"/>
    <lineage>
        <taxon>Eukaryota</taxon>
        <taxon>Metazoa</taxon>
        <taxon>Chordata</taxon>
        <taxon>Craniata</taxon>
        <taxon>Vertebrata</taxon>
        <taxon>Euteleostomi</taxon>
        <taxon>Actinopterygii</taxon>
        <taxon>Neopterygii</taxon>
        <taxon>Teleostei</taxon>
        <taxon>Neoteleostei</taxon>
        <taxon>Acanthomorphata</taxon>
        <taxon>Gobiaria</taxon>
        <taxon>Gobiiformes</taxon>
        <taxon>Gobioidei</taxon>
        <taxon>Gobiidae</taxon>
        <taxon>Gobionellinae</taxon>
        <taxon>Mugilogobius</taxon>
    </lineage>
</organism>
<comment type="caution">
    <text evidence="3">The sequence shown here is derived from an EMBL/GenBank/DDBJ whole genome shotgun (WGS) entry which is preliminary data.</text>
</comment>